<dbReference type="AlphaFoldDB" id="G0MH15"/>
<dbReference type="InParanoid" id="G0MH15"/>
<dbReference type="EMBL" id="GL379794">
    <property type="protein sequence ID" value="EGT57897.1"/>
    <property type="molecule type" value="Genomic_DNA"/>
</dbReference>
<name>G0MH15_CAEBE</name>
<evidence type="ECO:0000313" key="1">
    <source>
        <dbReference type="EMBL" id="EGT57897.1"/>
    </source>
</evidence>
<gene>
    <name evidence="1" type="ORF">CAEBREN_21986</name>
</gene>
<reference evidence="2" key="1">
    <citation type="submission" date="2011-07" db="EMBL/GenBank/DDBJ databases">
        <authorList>
            <consortium name="Caenorhabditis brenneri Sequencing and Analysis Consortium"/>
            <person name="Wilson R.K."/>
        </authorList>
    </citation>
    <scope>NUCLEOTIDE SEQUENCE [LARGE SCALE GENOMIC DNA]</scope>
    <source>
        <strain evidence="2">PB2801</strain>
    </source>
</reference>
<organism evidence="2">
    <name type="scientific">Caenorhabditis brenneri</name>
    <name type="common">Nematode worm</name>
    <dbReference type="NCBI Taxonomy" id="135651"/>
    <lineage>
        <taxon>Eukaryota</taxon>
        <taxon>Metazoa</taxon>
        <taxon>Ecdysozoa</taxon>
        <taxon>Nematoda</taxon>
        <taxon>Chromadorea</taxon>
        <taxon>Rhabditida</taxon>
        <taxon>Rhabditina</taxon>
        <taxon>Rhabditomorpha</taxon>
        <taxon>Rhabditoidea</taxon>
        <taxon>Rhabditidae</taxon>
        <taxon>Peloderinae</taxon>
        <taxon>Caenorhabditis</taxon>
    </lineage>
</organism>
<protein>
    <submittedName>
        <fullName evidence="1">Uncharacterized protein</fullName>
    </submittedName>
</protein>
<dbReference type="HOGENOM" id="CLU_772176_0_0_1"/>
<dbReference type="FunCoup" id="G0MH15">
    <property type="interactions" value="1842"/>
</dbReference>
<dbReference type="OMA" id="FHINAFE"/>
<dbReference type="Proteomes" id="UP000008068">
    <property type="component" value="Unassembled WGS sequence"/>
</dbReference>
<dbReference type="OrthoDB" id="5811975at2759"/>
<evidence type="ECO:0000313" key="2">
    <source>
        <dbReference type="Proteomes" id="UP000008068"/>
    </source>
</evidence>
<accession>G0MH15</accession>
<keyword evidence="2" id="KW-1185">Reference proteome</keyword>
<proteinExistence type="predicted"/>
<dbReference type="eggNOG" id="ENOG502TIAF">
    <property type="taxonomic scope" value="Eukaryota"/>
</dbReference>
<sequence length="361" mass="41536">MTETWTNYLKDVNDSLGTVYHLLKREHSDDVDPNIQLLSRKNADAETETVENHSRSVLGRWRFDGEEFWMRSAQANVPTSSLSMQNDVMMQMDGTSNNENDTQKQIKIYTYSICRRLSSPLSNDSSENVEVANLGNSQFGCSSNSTEDSSWAVQAFLGESNIDSIRFQNHMLQERQNVSFTGFEESHRFRSPEPEFQQQPREHDPALFHLNAFDSPPPSPGNELRDFNFHMQPDPNGMIPDIADMNDPIFGAQDDNNTHNAHVCNLELCRSFHHLLETTPQNVQDKQNIMKEVLQHTHSLMREVIDESPLEVKDKMREIRASIFLVNNSLQRSTTMESFEKTSETAKYLLIKIRTAIQEYL</sequence>